<evidence type="ECO:0000259" key="1">
    <source>
        <dbReference type="SMART" id="SM00960"/>
    </source>
</evidence>
<dbReference type="SUPFAM" id="SSF103196">
    <property type="entry name" value="Roadblock/LC7 domain"/>
    <property type="match status" value="1"/>
</dbReference>
<dbReference type="Pfam" id="PF03259">
    <property type="entry name" value="Robl_LC7"/>
    <property type="match status" value="1"/>
</dbReference>
<dbReference type="InterPro" id="IPR004942">
    <property type="entry name" value="Roadblock/LAMTOR2_dom"/>
</dbReference>
<dbReference type="PANTHER" id="PTHR36222">
    <property type="entry name" value="SERINE PROTEASE INHIBITOR RV3364C"/>
    <property type="match status" value="1"/>
</dbReference>
<dbReference type="SMART" id="SM00960">
    <property type="entry name" value="Robl_LC7"/>
    <property type="match status" value="1"/>
</dbReference>
<dbReference type="Proteomes" id="UP000567795">
    <property type="component" value="Unassembled WGS sequence"/>
</dbReference>
<dbReference type="Gene3D" id="3.30.450.30">
    <property type="entry name" value="Dynein light chain 2a, cytoplasmic"/>
    <property type="match status" value="1"/>
</dbReference>
<gene>
    <name evidence="2" type="ORF">FHU37_005386</name>
</gene>
<keyword evidence="3" id="KW-1185">Reference proteome</keyword>
<accession>A0A853A2K1</accession>
<sequence>MTENTATSPGAATADLSWLLDDLLGRIPDTRHAVVLSEDGLPVAASNGLSRDDAEHLCAIASGLQSLAQGAGRRFDGGAVRQTVVELDRLYLFVTTAGDGARLAVLANEQVDMGLVAYEMNLLIRQVGVYLSAAPRTPGHR</sequence>
<dbReference type="RefSeq" id="WP_179817185.1">
    <property type="nucleotide sequence ID" value="NZ_JACBZD010000002.1"/>
</dbReference>
<dbReference type="EMBL" id="JACBZD010000002">
    <property type="protein sequence ID" value="NYI08357.1"/>
    <property type="molecule type" value="Genomic_DNA"/>
</dbReference>
<organism evidence="2 3">
    <name type="scientific">Allostreptomyces psammosilenae</name>
    <dbReference type="NCBI Taxonomy" id="1892865"/>
    <lineage>
        <taxon>Bacteria</taxon>
        <taxon>Bacillati</taxon>
        <taxon>Actinomycetota</taxon>
        <taxon>Actinomycetes</taxon>
        <taxon>Kitasatosporales</taxon>
        <taxon>Streptomycetaceae</taxon>
        <taxon>Allostreptomyces</taxon>
    </lineage>
</organism>
<evidence type="ECO:0000313" key="2">
    <source>
        <dbReference type="EMBL" id="NYI08357.1"/>
    </source>
</evidence>
<comment type="caution">
    <text evidence="2">The sequence shown here is derived from an EMBL/GenBank/DDBJ whole genome shotgun (WGS) entry which is preliminary data.</text>
</comment>
<dbReference type="InterPro" id="IPR053141">
    <property type="entry name" value="Mycobact_SerProt_Inhib_Rv3364c"/>
</dbReference>
<feature type="domain" description="Roadblock/LAMTOR2" evidence="1">
    <location>
        <begin position="17"/>
        <end position="107"/>
    </location>
</feature>
<dbReference type="PANTHER" id="PTHR36222:SF1">
    <property type="entry name" value="SERINE PROTEASE INHIBITOR RV3364C"/>
    <property type="match status" value="1"/>
</dbReference>
<reference evidence="2 3" key="1">
    <citation type="submission" date="2020-07" db="EMBL/GenBank/DDBJ databases">
        <title>Sequencing the genomes of 1000 actinobacteria strains.</title>
        <authorList>
            <person name="Klenk H.-P."/>
        </authorList>
    </citation>
    <scope>NUCLEOTIDE SEQUENCE [LARGE SCALE GENOMIC DNA]</scope>
    <source>
        <strain evidence="2 3">DSM 42178</strain>
    </source>
</reference>
<dbReference type="AlphaFoldDB" id="A0A853A2K1"/>
<name>A0A853A2K1_9ACTN</name>
<evidence type="ECO:0000313" key="3">
    <source>
        <dbReference type="Proteomes" id="UP000567795"/>
    </source>
</evidence>
<proteinExistence type="predicted"/>
<protein>
    <submittedName>
        <fullName evidence="2">Putative regulator of Ras-like GTPase activity (Roadblock/LC7/MglB family)</fullName>
    </submittedName>
</protein>